<keyword evidence="3" id="KW-1185">Reference proteome</keyword>
<proteinExistence type="predicted"/>
<feature type="compositionally biased region" description="Low complexity" evidence="1">
    <location>
        <begin position="101"/>
        <end position="124"/>
    </location>
</feature>
<dbReference type="EMBL" id="JAEVHM010000157">
    <property type="protein sequence ID" value="MBM0234634.1"/>
    <property type="molecule type" value="Genomic_DNA"/>
</dbReference>
<evidence type="ECO:0008006" key="4">
    <source>
        <dbReference type="Google" id="ProtNLM"/>
    </source>
</evidence>
<gene>
    <name evidence="2" type="ORF">JNW91_24095</name>
</gene>
<accession>A0ABS1XZE8</accession>
<sequence length="124" mass="12552">MTTEGFREVDDDLLADYLGGALDGTPQQAEVARLVDEDPAWAEARARLGAALTQVHADLADWADPPPMPPEVVDRLFAALAAAGRPPAGEDTATTPDGDTASPAVVPAQGGPVAGPAAGRAGSR</sequence>
<comment type="caution">
    <text evidence="2">The sequence shown here is derived from an EMBL/GenBank/DDBJ whole genome shotgun (WGS) entry which is preliminary data.</text>
</comment>
<reference evidence="2 3" key="1">
    <citation type="submission" date="2021-01" db="EMBL/GenBank/DDBJ databases">
        <title>Draft genome sequence of Micromonospora sp. strain STR1_7.</title>
        <authorList>
            <person name="Karlyshev A."/>
            <person name="Jawad R."/>
        </authorList>
    </citation>
    <scope>NUCLEOTIDE SEQUENCE [LARGE SCALE GENOMIC DNA]</scope>
    <source>
        <strain evidence="2 3">STR1-7</strain>
    </source>
</reference>
<name>A0ABS1XZE8_9ACTN</name>
<organism evidence="2 3">
    <name type="scientific">Micromonospora parastrephiae</name>
    <dbReference type="NCBI Taxonomy" id="2806101"/>
    <lineage>
        <taxon>Bacteria</taxon>
        <taxon>Bacillati</taxon>
        <taxon>Actinomycetota</taxon>
        <taxon>Actinomycetes</taxon>
        <taxon>Micromonosporales</taxon>
        <taxon>Micromonosporaceae</taxon>
        <taxon>Micromonospora</taxon>
    </lineage>
</organism>
<feature type="region of interest" description="Disordered" evidence="1">
    <location>
        <begin position="83"/>
        <end position="124"/>
    </location>
</feature>
<evidence type="ECO:0000313" key="3">
    <source>
        <dbReference type="Proteomes" id="UP000601027"/>
    </source>
</evidence>
<dbReference type="Proteomes" id="UP000601027">
    <property type="component" value="Unassembled WGS sequence"/>
</dbReference>
<evidence type="ECO:0000313" key="2">
    <source>
        <dbReference type="EMBL" id="MBM0234634.1"/>
    </source>
</evidence>
<protein>
    <recommendedName>
        <fullName evidence="4">Anti-sigma factor</fullName>
    </recommendedName>
</protein>
<feature type="non-terminal residue" evidence="2">
    <location>
        <position position="124"/>
    </location>
</feature>
<evidence type="ECO:0000256" key="1">
    <source>
        <dbReference type="SAM" id="MobiDB-lite"/>
    </source>
</evidence>